<dbReference type="AlphaFoldDB" id="R6A5H5"/>
<sequence>MSEIKIDVDSLESGINNLKELKSKISTNKSNAPTVVGGGSTVANIEKIGIDFKNIEDKMELLLQNTISLLNNIKSSYVSSDNNAAKTIK</sequence>
<protein>
    <submittedName>
        <fullName evidence="1">Uncharacterized protein</fullName>
    </submittedName>
</protein>
<gene>
    <name evidence="1" type="ORF">BN765_00880</name>
</gene>
<accession>R6A5H5</accession>
<proteinExistence type="predicted"/>
<name>R6A5H5_9FIRM</name>
<evidence type="ECO:0000313" key="1">
    <source>
        <dbReference type="EMBL" id="CDA41926.1"/>
    </source>
</evidence>
<organism evidence="1">
    <name type="scientific">Lachnospira eligens CAG:72</name>
    <dbReference type="NCBI Taxonomy" id="1263077"/>
    <lineage>
        <taxon>Bacteria</taxon>
        <taxon>Bacillati</taxon>
        <taxon>Bacillota</taxon>
        <taxon>Clostridia</taxon>
        <taxon>Lachnospirales</taxon>
        <taxon>Lachnospiraceae</taxon>
        <taxon>Lachnospira</taxon>
    </lineage>
</organism>
<reference evidence="1" key="1">
    <citation type="submission" date="2012-11" db="EMBL/GenBank/DDBJ databases">
        <title>Dependencies among metagenomic species, viruses, plasmids and units of genetic variation.</title>
        <authorList>
            <person name="Nielsen H.B."/>
            <person name="Almeida M."/>
            <person name="Juncker A.S."/>
            <person name="Rasmussen S."/>
            <person name="Li J."/>
            <person name="Sunagawa S."/>
            <person name="Plichta D."/>
            <person name="Gautier L."/>
            <person name="Le Chatelier E."/>
            <person name="Peletier E."/>
            <person name="Bonde I."/>
            <person name="Nielsen T."/>
            <person name="Manichanh C."/>
            <person name="Arumugam M."/>
            <person name="Batto J."/>
            <person name="Santos M.B.Q.D."/>
            <person name="Blom N."/>
            <person name="Borruel N."/>
            <person name="Burgdorf K.S."/>
            <person name="Boumezbeur F."/>
            <person name="Casellas F."/>
            <person name="Dore J."/>
            <person name="Guarner F."/>
            <person name="Hansen T."/>
            <person name="Hildebrand F."/>
            <person name="Kaas R.S."/>
            <person name="Kennedy S."/>
            <person name="Kristiansen K."/>
            <person name="Kultima J.R."/>
            <person name="Leonard P."/>
            <person name="Levenez F."/>
            <person name="Lund O."/>
            <person name="Moumen B."/>
            <person name="Le Paslier D."/>
            <person name="Pons N."/>
            <person name="Pedersen O."/>
            <person name="Prifti E."/>
            <person name="Qin J."/>
            <person name="Raes J."/>
            <person name="Tap J."/>
            <person name="Tims S."/>
            <person name="Ussery D.W."/>
            <person name="Yamada T."/>
            <person name="MetaHit consortium"/>
            <person name="Renault P."/>
            <person name="Sicheritz-Ponten T."/>
            <person name="Bork P."/>
            <person name="Wang J."/>
            <person name="Brunak S."/>
            <person name="Ehrlich S.D."/>
        </authorList>
    </citation>
    <scope>NUCLEOTIDE SEQUENCE [LARGE SCALE GENOMIC DNA]</scope>
</reference>
<dbReference type="Proteomes" id="UP000018175">
    <property type="component" value="Unassembled WGS sequence"/>
</dbReference>
<dbReference type="EMBL" id="CBBU010000170">
    <property type="protein sequence ID" value="CDA41926.1"/>
    <property type="molecule type" value="Genomic_DNA"/>
</dbReference>
<comment type="caution">
    <text evidence="1">The sequence shown here is derived from an EMBL/GenBank/DDBJ whole genome shotgun (WGS) entry which is preliminary data.</text>
</comment>